<evidence type="ECO:0000313" key="2">
    <source>
        <dbReference type="RefSeq" id="XP_037899158.1"/>
    </source>
</evidence>
<dbReference type="InterPro" id="IPR012337">
    <property type="entry name" value="RNaseH-like_sf"/>
</dbReference>
<dbReference type="RefSeq" id="XP_037899158.1">
    <property type="nucleotide sequence ID" value="XM_038043230.1"/>
</dbReference>
<gene>
    <name evidence="2" type="primary">LOC119643765</name>
</gene>
<protein>
    <submittedName>
        <fullName evidence="2">Uncharacterized protein LOC119643765</fullName>
    </submittedName>
</protein>
<evidence type="ECO:0000313" key="1">
    <source>
        <dbReference type="Proteomes" id="UP000092443"/>
    </source>
</evidence>
<organism evidence="1 2">
    <name type="scientific">Glossina fuscipes</name>
    <dbReference type="NCBI Taxonomy" id="7396"/>
    <lineage>
        <taxon>Eukaryota</taxon>
        <taxon>Metazoa</taxon>
        <taxon>Ecdysozoa</taxon>
        <taxon>Arthropoda</taxon>
        <taxon>Hexapoda</taxon>
        <taxon>Insecta</taxon>
        <taxon>Pterygota</taxon>
        <taxon>Neoptera</taxon>
        <taxon>Endopterygota</taxon>
        <taxon>Diptera</taxon>
        <taxon>Brachycera</taxon>
        <taxon>Muscomorpha</taxon>
        <taxon>Hippoboscoidea</taxon>
        <taxon>Glossinidae</taxon>
        <taxon>Glossina</taxon>
    </lineage>
</organism>
<dbReference type="PANTHER" id="PTHR47331">
    <property type="entry name" value="PHD-TYPE DOMAIN-CONTAINING PROTEIN"/>
    <property type="match status" value="1"/>
</dbReference>
<keyword evidence="1" id="KW-1185">Reference proteome</keyword>
<name>A0A9C5ZGG9_9MUSC</name>
<dbReference type="KEGG" id="gfs:119643765"/>
<dbReference type="AlphaFoldDB" id="A0A9C5ZGG9"/>
<reference evidence="2" key="1">
    <citation type="submission" date="2025-08" db="UniProtKB">
        <authorList>
            <consortium name="RefSeq"/>
        </authorList>
    </citation>
    <scope>IDENTIFICATION</scope>
    <source>
        <tissue evidence="2">Whole body pupa</tissue>
    </source>
</reference>
<dbReference type="GO" id="GO:0003676">
    <property type="term" value="F:nucleic acid binding"/>
    <property type="evidence" value="ECO:0007669"/>
    <property type="project" value="InterPro"/>
</dbReference>
<dbReference type="Proteomes" id="UP000092443">
    <property type="component" value="Unplaced"/>
</dbReference>
<dbReference type="Gene3D" id="3.30.420.10">
    <property type="entry name" value="Ribonuclease H-like superfamily/Ribonuclease H"/>
    <property type="match status" value="1"/>
</dbReference>
<sequence length="623" mass="72331">MAKIFIQQLWRLDLDWDDELPIKYQMAWSNFRRQLCNLIDLEVDRLAITPDAKYEIHVFSDSSASTYSACVYIRCINNETKITSNLLCAKLKMAPIKKCSLPRLEVCAAVTMVQLVKKVQEVYDFIQFSNICFWIDSTIVLSWISEDSCNWSTFIANRVAIILQVSTRSQWRHIPSNLNPADILSRVVLPAELMHSTFWFPGPNFLTLASSIWPQFPHNLIYDDNRLERKPIKMILTTTISQQHDLIISIKFHNDYVRLLNTVAYMLRFIYNCEFKAKRKYGSLDATELDASRLNIIKYIQVISFHAEMAAVQKGANLNAKSHIQSLSPFFDNNGLLRVGGRLRNCNLDFNSKHPILLPKNHAFKYTLARYYHKINHHVGPQTLLSVIRQSYWPIHGKVICRSICRSCVLCFHTNPIKQNHFMVDLPDLRVQQSRPFNVIGVDFCGPFQIYYGRRGIISTKGYISVFIGFCTKAIHLELVEDLSAQAFLAALRRFIGRRGLCLVIYSDNATNFIGAKNELHELYKMFKSTDIIFNECASRSIIWKTIPQCSPHFGGLWEATVKSTKFHLKRILQDAKFNFFEFNTWSLLKGKRFWLKYHNLKYYTRVPISKQLATLQVVCREI</sequence>
<dbReference type="GeneID" id="119643765"/>
<dbReference type="InterPro" id="IPR036397">
    <property type="entry name" value="RNaseH_sf"/>
</dbReference>
<dbReference type="Pfam" id="PF05380">
    <property type="entry name" value="Peptidase_A17"/>
    <property type="match status" value="1"/>
</dbReference>
<proteinExistence type="predicted"/>
<dbReference type="InterPro" id="IPR008042">
    <property type="entry name" value="Retrotrans_Pao"/>
</dbReference>
<dbReference type="SUPFAM" id="SSF53098">
    <property type="entry name" value="Ribonuclease H-like"/>
    <property type="match status" value="1"/>
</dbReference>
<accession>A0A9C5ZGG9</accession>